<feature type="compositionally biased region" description="Polar residues" evidence="1">
    <location>
        <begin position="324"/>
        <end position="333"/>
    </location>
</feature>
<evidence type="ECO:0000313" key="2">
    <source>
        <dbReference type="EMBL" id="UYM15340.1"/>
    </source>
</evidence>
<name>A0ABY6GRG2_9GAMM</name>
<keyword evidence="3" id="KW-1185">Reference proteome</keyword>
<feature type="region of interest" description="Disordered" evidence="1">
    <location>
        <begin position="302"/>
        <end position="333"/>
    </location>
</feature>
<feature type="compositionally biased region" description="Basic and acidic residues" evidence="1">
    <location>
        <begin position="305"/>
        <end position="316"/>
    </location>
</feature>
<proteinExistence type="predicted"/>
<sequence>MLLPLSIKHHVKPSDFFQKPAASIPEAISVPDNGDCTADPVVSFLIGHHTANLHLKDTNTFQYIRQDGHCYKHWVLPSPPEATPPSPENTWQATQKIACIKNSIHPVQTIFFPDCSNEDLDTVHKGLHELFPEPYPVDLSQQNNHSPDFSGWFLHEEVIWLKGDSENALIISPSLFPLLAQVSTTVENHWPELVAGAILKEPSEQTYIRRFTFTNDESTDDVLLNLLARLYGYVLSIRDRSGEIFYIVRGDSGSLYRISRAMVQLWFSQYYQSLLDFIIFGWTVPAGGGWGGWNYYVRQAPKRKREGEGGEGEKHRTPNKKKTPYTQKNKVAQTSGTVREVPADGYQQCRSSQIPADKSINDCNTDSVFSSLISEVQALRLEGQFQHGIAKIIRIHLIMRAASITRNNPNRKILHETLLNLFKDSYRRDVKTQKNFEAALDNYRLLRLMPRELHPDPQRSLYPLPLDEKKLITSELDQLFIHLRDINLDIEQKQMVKKEAEALYHRYRLVMSSASRSSLAIAWTRSLQTTLDNSKKLSSFERLDLLQSEILPMADLLGFKTNDAPRVAHKRVKAILSTTLEEVVTLIEENPPSLTYQQYSKVVWVIDAAKQTGLLDEHLACVLEKRIETTQTADRVYPDSLLTVTFTPVIEPYDDRLEPVTPLSLPEQPLSDLIRQIDHYLSQGAFGTALGLISEIFQQSKGAVSSNKSKRRLANQLRNAFWPLLYDLTLRVNNSGITSDNELRVREIRERLGILELMLTVEQKRGMQWLSHLFPEQAAPSWLEELEQKVEADKVSEALPMLKHPQMRSTRKKLTSNDQIRLKQVITIIYQQLYSTVIEHIQDIDNQNVDDYINWLGRWAAYITPHPQYEHDSTSLRERREIFRFYQGQLEKINTLINNRQWRAASELLTANETVPAEYQQRWADSLKRVNDEIERKHQDDLKASITMTSHALQELRKLIEYAQAFNWIDKETKEKPLLASNLQSLLNRYFHVLPPELQVQFNSGLYYALRALDEGITARGLNHQNWFNALYRLSTIWQLSINNQDNSSSEFIALFNSVQSRIYNGLTKLLNFYSVSTATRFLDQNADKLTQDPNVALYFSQFIEHKLGRKRVALALYKILSEKTVDAPVKKLCDWHINRISKNLE</sequence>
<dbReference type="RefSeq" id="WP_262597292.1">
    <property type="nucleotide sequence ID" value="NZ_CP103300.1"/>
</dbReference>
<accession>A0ABY6GRG2</accession>
<dbReference type="Proteomes" id="UP001163255">
    <property type="component" value="Chromosome"/>
</dbReference>
<protein>
    <submittedName>
        <fullName evidence="2">Uncharacterized protein</fullName>
    </submittedName>
</protein>
<reference evidence="2" key="1">
    <citation type="submission" date="2022-10" db="EMBL/GenBank/DDBJ databases">
        <title>Completed Genome Sequence of two octocoral isolated bacterium, Endozoicomonas euniceicola EF212T and Endozoicomonas gorgoniicola PS125T.</title>
        <authorList>
            <person name="Chiou Y.-J."/>
            <person name="Chen Y.-H."/>
        </authorList>
    </citation>
    <scope>NUCLEOTIDE SEQUENCE</scope>
    <source>
        <strain evidence="2">EF212</strain>
    </source>
</reference>
<evidence type="ECO:0000313" key="3">
    <source>
        <dbReference type="Proteomes" id="UP001163255"/>
    </source>
</evidence>
<evidence type="ECO:0000256" key="1">
    <source>
        <dbReference type="SAM" id="MobiDB-lite"/>
    </source>
</evidence>
<organism evidence="2 3">
    <name type="scientific">Endozoicomonas euniceicola</name>
    <dbReference type="NCBI Taxonomy" id="1234143"/>
    <lineage>
        <taxon>Bacteria</taxon>
        <taxon>Pseudomonadati</taxon>
        <taxon>Pseudomonadota</taxon>
        <taxon>Gammaproteobacteria</taxon>
        <taxon>Oceanospirillales</taxon>
        <taxon>Endozoicomonadaceae</taxon>
        <taxon>Endozoicomonas</taxon>
    </lineage>
</organism>
<dbReference type="EMBL" id="CP103300">
    <property type="protein sequence ID" value="UYM15340.1"/>
    <property type="molecule type" value="Genomic_DNA"/>
</dbReference>
<gene>
    <name evidence="2" type="ORF">NX720_21180</name>
</gene>